<evidence type="ECO:0000256" key="1">
    <source>
        <dbReference type="ARBA" id="ARBA00001933"/>
    </source>
</evidence>
<gene>
    <name evidence="4" type="primary">nifS</name>
    <name evidence="4" type="ORF">MCFN_02885</name>
</gene>
<dbReference type="KEGG" id="mcr:MCFN_02885"/>
<dbReference type="InterPro" id="IPR015424">
    <property type="entry name" value="PyrdxlP-dep_Trfase"/>
</dbReference>
<keyword evidence="4" id="KW-0808">Transferase</keyword>
<sequence length="385" mass="43106">MKKIRDYFKMVKKIIYFDSAALSLKPDIAVRACSDFYNKYSVSVRTSNSPLGIKNNSLISNLRVKIANLLNTDTNKTAIIFTSGATASLNLFAQLYSSKISSSDEILVSAYNHSSNFVPWIEIAKQKGAKVVVAEDIISKINEKTKVIAISQLTNNFDTQENIDLVYKRAQEVRAIVVNDAAQAIVYERVYARENEVIAFSANKFYGPTGLGILALDNNLLRELDPVNFGGGSVLNIDSQCSWVKKDSIELFEPGTANFSAMYMFDKSLDFFNEKIGYELTSHKLSELSIYAHKILKKIPNIKIYSKPGSHIILFNVDGVDSHDVAHYLGTNNIYVRSGLFCAHYVRNIKNENSYVRVSLGIYNNKNEIRKLADVLKNGGDFLVI</sequence>
<comment type="cofactor">
    <cofactor evidence="1">
        <name>pyridoxal 5'-phosphate</name>
        <dbReference type="ChEBI" id="CHEBI:597326"/>
    </cofactor>
</comment>
<dbReference type="Gene3D" id="3.90.1150.10">
    <property type="entry name" value="Aspartate Aminotransferase, domain 1"/>
    <property type="match status" value="1"/>
</dbReference>
<evidence type="ECO:0000313" key="5">
    <source>
        <dbReference type="Proteomes" id="UP000027088"/>
    </source>
</evidence>
<dbReference type="Gene3D" id="3.40.640.10">
    <property type="entry name" value="Type I PLP-dependent aspartate aminotransferase-like (Major domain)"/>
    <property type="match status" value="1"/>
</dbReference>
<accession>A0A059XRP1</accession>
<dbReference type="Pfam" id="PF00266">
    <property type="entry name" value="Aminotran_5"/>
    <property type="match status" value="1"/>
</dbReference>
<evidence type="ECO:0000256" key="2">
    <source>
        <dbReference type="ARBA" id="ARBA00022898"/>
    </source>
</evidence>
<dbReference type="PANTHER" id="PTHR43586:SF8">
    <property type="entry name" value="CYSTEINE DESULFURASE 1, CHLOROPLASTIC"/>
    <property type="match status" value="1"/>
</dbReference>
<reference evidence="4 5" key="1">
    <citation type="journal article" date="2014" name="Genome Announc.">
        <title>Complete Genome Sequence of the Bovine Mastitis Pathogen Mycoplasma californicum Strain ST-6T (ATCC 33461T).</title>
        <authorList>
            <person name="Calcutt M.J."/>
            <person name="Foecking M.F."/>
            <person name="Fox L.K."/>
        </authorList>
    </citation>
    <scope>NUCLEOTIDE SEQUENCE [LARGE SCALE GENOMIC DNA]</scope>
    <source>
        <strain evidence="4 5">ST-6</strain>
    </source>
</reference>
<keyword evidence="5" id="KW-1185">Reference proteome</keyword>
<feature type="domain" description="Aminotransferase class V" evidence="3">
    <location>
        <begin position="15"/>
        <end position="372"/>
    </location>
</feature>
<name>A0A059XRP1_9BACT</name>
<evidence type="ECO:0000259" key="3">
    <source>
        <dbReference type="Pfam" id="PF00266"/>
    </source>
</evidence>
<keyword evidence="2" id="KW-0663">Pyridoxal phosphate</keyword>
<dbReference type="PANTHER" id="PTHR43586">
    <property type="entry name" value="CYSTEINE DESULFURASE"/>
    <property type="match status" value="1"/>
</dbReference>
<dbReference type="EMBL" id="CP007521">
    <property type="protein sequence ID" value="AIA29695.1"/>
    <property type="molecule type" value="Genomic_DNA"/>
</dbReference>
<dbReference type="AlphaFoldDB" id="A0A059XRP1"/>
<dbReference type="eggNOG" id="COG0520">
    <property type="taxonomic scope" value="Bacteria"/>
</dbReference>
<dbReference type="SUPFAM" id="SSF53383">
    <property type="entry name" value="PLP-dependent transferases"/>
    <property type="match status" value="1"/>
</dbReference>
<dbReference type="InterPro" id="IPR015421">
    <property type="entry name" value="PyrdxlP-dep_Trfase_major"/>
</dbReference>
<organism evidence="4 5">
    <name type="scientific">Mycoplasmopsis californica</name>
    <dbReference type="NCBI Taxonomy" id="2113"/>
    <lineage>
        <taxon>Bacteria</taxon>
        <taxon>Bacillati</taxon>
        <taxon>Mycoplasmatota</taxon>
        <taxon>Mycoplasmoidales</taxon>
        <taxon>Metamycoplasmataceae</taxon>
        <taxon>Mycoplasmopsis</taxon>
    </lineage>
</organism>
<dbReference type="GO" id="GO:0008483">
    <property type="term" value="F:transaminase activity"/>
    <property type="evidence" value="ECO:0007669"/>
    <property type="project" value="UniProtKB-KW"/>
</dbReference>
<dbReference type="Proteomes" id="UP000027088">
    <property type="component" value="Chromosome"/>
</dbReference>
<dbReference type="InterPro" id="IPR000192">
    <property type="entry name" value="Aminotrans_V_dom"/>
</dbReference>
<evidence type="ECO:0000313" key="4">
    <source>
        <dbReference type="EMBL" id="AIA29695.1"/>
    </source>
</evidence>
<dbReference type="RefSeq" id="WP_235619435.1">
    <property type="nucleotide sequence ID" value="NZ_CP007521.1"/>
</dbReference>
<dbReference type="InterPro" id="IPR015422">
    <property type="entry name" value="PyrdxlP-dep_Trfase_small"/>
</dbReference>
<proteinExistence type="predicted"/>
<keyword evidence="4" id="KW-0032">Aminotransferase</keyword>
<protein>
    <submittedName>
        <fullName evidence="4">Aminotransferase class V</fullName>
    </submittedName>
</protein>